<dbReference type="AlphaFoldDB" id="A0A6A4W0U8"/>
<dbReference type="InterPro" id="IPR049562">
    <property type="entry name" value="SLC25A33/36-like"/>
</dbReference>
<evidence type="ECO:0000256" key="4">
    <source>
        <dbReference type="ARBA" id="ARBA00022692"/>
    </source>
</evidence>
<evidence type="ECO:0000256" key="2">
    <source>
        <dbReference type="ARBA" id="ARBA00006375"/>
    </source>
</evidence>
<feature type="repeat" description="Solcar" evidence="10">
    <location>
        <begin position="239"/>
        <end position="323"/>
    </location>
</feature>
<proteinExistence type="inferred from homology"/>
<dbReference type="GO" id="GO:0005743">
    <property type="term" value="C:mitochondrial inner membrane"/>
    <property type="evidence" value="ECO:0007669"/>
    <property type="project" value="UniProtKB-SubCell"/>
</dbReference>
<accession>A0A6A4W0U8</accession>
<dbReference type="Proteomes" id="UP000440578">
    <property type="component" value="Unassembled WGS sequence"/>
</dbReference>
<dbReference type="InterPro" id="IPR023395">
    <property type="entry name" value="MCP_dom_sf"/>
</dbReference>
<evidence type="ECO:0000256" key="11">
    <source>
        <dbReference type="RuleBase" id="RU000488"/>
    </source>
</evidence>
<dbReference type="PRINTS" id="PR00784">
    <property type="entry name" value="MTUNCOUPLING"/>
</dbReference>
<feature type="compositionally biased region" description="Acidic residues" evidence="12">
    <location>
        <begin position="331"/>
        <end position="341"/>
    </location>
</feature>
<evidence type="ECO:0000256" key="6">
    <source>
        <dbReference type="ARBA" id="ARBA00022792"/>
    </source>
</evidence>
<keyword evidence="3 11" id="KW-0813">Transport</keyword>
<evidence type="ECO:0000256" key="5">
    <source>
        <dbReference type="ARBA" id="ARBA00022737"/>
    </source>
</evidence>
<evidence type="ECO:0000256" key="10">
    <source>
        <dbReference type="PROSITE-ProRule" id="PRU00282"/>
    </source>
</evidence>
<dbReference type="InterPro" id="IPR002067">
    <property type="entry name" value="MCP"/>
</dbReference>
<feature type="region of interest" description="Disordered" evidence="12">
    <location>
        <begin position="331"/>
        <end position="352"/>
    </location>
</feature>
<evidence type="ECO:0000256" key="12">
    <source>
        <dbReference type="SAM" id="MobiDB-lite"/>
    </source>
</evidence>
<dbReference type="Gene3D" id="1.50.40.10">
    <property type="entry name" value="Mitochondrial carrier domain"/>
    <property type="match status" value="2"/>
</dbReference>
<dbReference type="OrthoDB" id="269120at2759"/>
<evidence type="ECO:0000256" key="7">
    <source>
        <dbReference type="ARBA" id="ARBA00022989"/>
    </source>
</evidence>
<dbReference type="PANTHER" id="PTHR45829:SF4">
    <property type="entry name" value="MITOCHONDRIAL CARRIER PROTEIN RIM2"/>
    <property type="match status" value="1"/>
</dbReference>
<dbReference type="EMBL" id="VIIS01001292">
    <property type="protein sequence ID" value="KAF0300105.1"/>
    <property type="molecule type" value="Genomic_DNA"/>
</dbReference>
<sequence length="352" mass="38982">MGGTVGAIVTCPLEVVKTRLQSSHSGFELRVPPLAAETPGAVTCRSVAGGRRWPLQPAGAGHEHVTLPPAAGGGGGGGPARGSVGLIRCIRIIIENEGPCALWKGLGPNLLGVAPSRAIYFCSYSNAKKFFNRRLKPESPPVHMASAVCAGFCSCTATNPIWFIKTRLQLDQHKFGQRLRVMDCIRRVYREKGVRGFYKGISASYFGITETMIHFVIYEHVKRQLQAYRHAADPNKTSWDFVEFMVAGAVSKTVASSVAYPHEVARTRLREEGIKYRRFFQTLRVVWAEEGYRGLYRGLGTQLVRQIPNTAIMMSTYETVVYVLRDRSDEQDSLYEDDEPTDVQTGSRVSYA</sequence>
<comment type="subcellular location">
    <subcellularLocation>
        <location evidence="1">Mitochondrion inner membrane</location>
        <topology evidence="1">Multi-pass membrane protein</topology>
    </subcellularLocation>
</comment>
<feature type="repeat" description="Solcar" evidence="10">
    <location>
        <begin position="1"/>
        <end position="130"/>
    </location>
</feature>
<feature type="compositionally biased region" description="Polar residues" evidence="12">
    <location>
        <begin position="342"/>
        <end position="352"/>
    </location>
</feature>
<evidence type="ECO:0000256" key="1">
    <source>
        <dbReference type="ARBA" id="ARBA00004448"/>
    </source>
</evidence>
<keyword evidence="9 10" id="KW-0472">Membrane</keyword>
<dbReference type="FunFam" id="1.50.40.10:FF:000028">
    <property type="entry name" value="Solute carrier family 25 member 33"/>
    <property type="match status" value="1"/>
</dbReference>
<dbReference type="SUPFAM" id="SSF103506">
    <property type="entry name" value="Mitochondrial carrier"/>
    <property type="match status" value="1"/>
</dbReference>
<organism evidence="13 14">
    <name type="scientific">Amphibalanus amphitrite</name>
    <name type="common">Striped barnacle</name>
    <name type="synonym">Balanus amphitrite</name>
    <dbReference type="NCBI Taxonomy" id="1232801"/>
    <lineage>
        <taxon>Eukaryota</taxon>
        <taxon>Metazoa</taxon>
        <taxon>Ecdysozoa</taxon>
        <taxon>Arthropoda</taxon>
        <taxon>Crustacea</taxon>
        <taxon>Multicrustacea</taxon>
        <taxon>Cirripedia</taxon>
        <taxon>Thoracica</taxon>
        <taxon>Thoracicalcarea</taxon>
        <taxon>Balanomorpha</taxon>
        <taxon>Balanoidea</taxon>
        <taxon>Balanidae</taxon>
        <taxon>Amphibalaninae</taxon>
        <taxon>Amphibalanus</taxon>
    </lineage>
</organism>
<comment type="similarity">
    <text evidence="2 11">Belongs to the mitochondrial carrier (TC 2.A.29) family.</text>
</comment>
<keyword evidence="7" id="KW-1133">Transmembrane helix</keyword>
<evidence type="ECO:0000256" key="8">
    <source>
        <dbReference type="ARBA" id="ARBA00023128"/>
    </source>
</evidence>
<dbReference type="GO" id="GO:0015218">
    <property type="term" value="F:pyrimidine nucleotide transmembrane transporter activity"/>
    <property type="evidence" value="ECO:0007669"/>
    <property type="project" value="InterPro"/>
</dbReference>
<name>A0A6A4W0U8_AMPAM</name>
<keyword evidence="4 10" id="KW-0812">Transmembrane</keyword>
<feature type="repeat" description="Solcar" evidence="10">
    <location>
        <begin position="138"/>
        <end position="224"/>
    </location>
</feature>
<keyword evidence="5" id="KW-0677">Repeat</keyword>
<comment type="caution">
    <text evidence="13">The sequence shown here is derived from an EMBL/GenBank/DDBJ whole genome shotgun (WGS) entry which is preliminary data.</text>
</comment>
<dbReference type="PANTHER" id="PTHR45829">
    <property type="entry name" value="MITOCHONDRIAL CARRIER PROTEIN RIM2"/>
    <property type="match status" value="1"/>
</dbReference>
<evidence type="ECO:0000313" key="14">
    <source>
        <dbReference type="Proteomes" id="UP000440578"/>
    </source>
</evidence>
<reference evidence="13 14" key="1">
    <citation type="submission" date="2019-07" db="EMBL/GenBank/DDBJ databases">
        <title>Draft genome assembly of a fouling barnacle, Amphibalanus amphitrite (Darwin, 1854): The first reference genome for Thecostraca.</title>
        <authorList>
            <person name="Kim W."/>
        </authorList>
    </citation>
    <scope>NUCLEOTIDE SEQUENCE [LARGE SCALE GENOMIC DNA]</scope>
    <source>
        <strain evidence="13">SNU_AA5</strain>
        <tissue evidence="13">Soma without cirri and trophi</tissue>
    </source>
</reference>
<dbReference type="InterPro" id="IPR018108">
    <property type="entry name" value="MCP_transmembrane"/>
</dbReference>
<evidence type="ECO:0000313" key="13">
    <source>
        <dbReference type="EMBL" id="KAF0300105.1"/>
    </source>
</evidence>
<evidence type="ECO:0000256" key="9">
    <source>
        <dbReference type="ARBA" id="ARBA00023136"/>
    </source>
</evidence>
<dbReference type="GO" id="GO:1990519">
    <property type="term" value="P:pyrimidine nucleotide import into mitochondrion"/>
    <property type="evidence" value="ECO:0007669"/>
    <property type="project" value="TreeGrafter"/>
</dbReference>
<evidence type="ECO:0000256" key="3">
    <source>
        <dbReference type="ARBA" id="ARBA00022448"/>
    </source>
</evidence>
<keyword evidence="14" id="KW-1185">Reference proteome</keyword>
<gene>
    <name evidence="13" type="primary">Rim2_4</name>
    <name evidence="13" type="ORF">FJT64_003360</name>
</gene>
<protein>
    <submittedName>
        <fullName evidence="13">Mitochondrial carrier protein Rim2</fullName>
    </submittedName>
</protein>
<keyword evidence="6" id="KW-0999">Mitochondrion inner membrane</keyword>
<keyword evidence="8" id="KW-0496">Mitochondrion</keyword>
<dbReference type="Pfam" id="PF00153">
    <property type="entry name" value="Mito_carr"/>
    <property type="match status" value="3"/>
</dbReference>
<dbReference type="PROSITE" id="PS50920">
    <property type="entry name" value="SOLCAR"/>
    <property type="match status" value="3"/>
</dbReference>